<evidence type="ECO:0000256" key="1">
    <source>
        <dbReference type="SAM" id="MobiDB-lite"/>
    </source>
</evidence>
<evidence type="ECO:0008006" key="4">
    <source>
        <dbReference type="Google" id="ProtNLM"/>
    </source>
</evidence>
<comment type="caution">
    <text evidence="2">The sequence shown here is derived from an EMBL/GenBank/DDBJ whole genome shotgun (WGS) entry which is preliminary data.</text>
</comment>
<dbReference type="EMBL" id="JBHTIR010004288">
    <property type="protein sequence ID" value="MFD0856879.1"/>
    <property type="molecule type" value="Genomic_DNA"/>
</dbReference>
<organism evidence="2 3">
    <name type="scientific">Actinomadura adrarensis</name>
    <dbReference type="NCBI Taxonomy" id="1819600"/>
    <lineage>
        <taxon>Bacteria</taxon>
        <taxon>Bacillati</taxon>
        <taxon>Actinomycetota</taxon>
        <taxon>Actinomycetes</taxon>
        <taxon>Streptosporangiales</taxon>
        <taxon>Thermomonosporaceae</taxon>
        <taxon>Actinomadura</taxon>
    </lineage>
</organism>
<feature type="region of interest" description="Disordered" evidence="1">
    <location>
        <begin position="91"/>
        <end position="115"/>
    </location>
</feature>
<name>A0ABW3CTI3_9ACTN</name>
<sequence length="185" mass="20480">MWAELITRARDGGPAWTVGCVGVAMPGLKLVAARMIKNRPAWYIEAHTDDIAAELLTEFLAQLKRIDIHRPDIAARLMCWARKGALRIRSHERRDLPRDPATLPAAPATSEGTPESVLENAVRQGVISPLEATLICTTRLDRRTVPDLARERAIPAHRLYRERAAAETRLVNALQQGLLSSNPAD</sequence>
<proteinExistence type="predicted"/>
<evidence type="ECO:0000313" key="3">
    <source>
        <dbReference type="Proteomes" id="UP001597083"/>
    </source>
</evidence>
<reference evidence="3" key="1">
    <citation type="journal article" date="2019" name="Int. J. Syst. Evol. Microbiol.">
        <title>The Global Catalogue of Microorganisms (GCM) 10K type strain sequencing project: providing services to taxonomists for standard genome sequencing and annotation.</title>
        <authorList>
            <consortium name="The Broad Institute Genomics Platform"/>
            <consortium name="The Broad Institute Genome Sequencing Center for Infectious Disease"/>
            <person name="Wu L."/>
            <person name="Ma J."/>
        </authorList>
    </citation>
    <scope>NUCLEOTIDE SEQUENCE [LARGE SCALE GENOMIC DNA]</scope>
    <source>
        <strain evidence="3">JCM 31696</strain>
    </source>
</reference>
<evidence type="ECO:0000313" key="2">
    <source>
        <dbReference type="EMBL" id="MFD0856879.1"/>
    </source>
</evidence>
<keyword evidence="3" id="KW-1185">Reference proteome</keyword>
<protein>
    <recommendedName>
        <fullName evidence="4">Sigma-70 family RNA polymerase sigma factor</fullName>
    </recommendedName>
</protein>
<dbReference type="Proteomes" id="UP001597083">
    <property type="component" value="Unassembled WGS sequence"/>
</dbReference>
<accession>A0ABW3CTI3</accession>
<gene>
    <name evidence="2" type="ORF">ACFQ07_31895</name>
</gene>